<name>A0A8T1UK57_9STRA</name>
<dbReference type="AlphaFoldDB" id="A0A8T1UK57"/>
<proteinExistence type="predicted"/>
<reference evidence="1" key="1">
    <citation type="submission" date="2021-01" db="EMBL/GenBank/DDBJ databases">
        <title>Phytophthora aleatoria, a newly-described species from Pinus radiata is distinct from Phytophthora cactorum isolates based on comparative genomics.</title>
        <authorList>
            <person name="Mcdougal R."/>
            <person name="Panda P."/>
            <person name="Williams N."/>
            <person name="Studholme D.J."/>
        </authorList>
    </citation>
    <scope>NUCLEOTIDE SEQUENCE</scope>
    <source>
        <strain evidence="1">NZFS 3830</strain>
    </source>
</reference>
<evidence type="ECO:0000313" key="1">
    <source>
        <dbReference type="EMBL" id="KAG6963067.1"/>
    </source>
</evidence>
<accession>A0A8T1UK57</accession>
<comment type="caution">
    <text evidence="1">The sequence shown here is derived from an EMBL/GenBank/DDBJ whole genome shotgun (WGS) entry which is preliminary data.</text>
</comment>
<evidence type="ECO:0000313" key="2">
    <source>
        <dbReference type="Proteomes" id="UP000688947"/>
    </source>
</evidence>
<dbReference type="EMBL" id="JAENGZ010000284">
    <property type="protein sequence ID" value="KAG6963067.1"/>
    <property type="molecule type" value="Genomic_DNA"/>
</dbReference>
<protein>
    <submittedName>
        <fullName evidence="1">Uncharacterized protein</fullName>
    </submittedName>
</protein>
<gene>
    <name evidence="1" type="ORF">JG687_00006780</name>
</gene>
<sequence>MGRGSSKPSMAVKIAICFETIFPWMSTLLTSYSSCVSRSFPTQFRMLNKLSL</sequence>
<organism evidence="1 2">
    <name type="scientific">Phytophthora cactorum</name>
    <dbReference type="NCBI Taxonomy" id="29920"/>
    <lineage>
        <taxon>Eukaryota</taxon>
        <taxon>Sar</taxon>
        <taxon>Stramenopiles</taxon>
        <taxon>Oomycota</taxon>
        <taxon>Peronosporomycetes</taxon>
        <taxon>Peronosporales</taxon>
        <taxon>Peronosporaceae</taxon>
        <taxon>Phytophthora</taxon>
    </lineage>
</organism>
<dbReference type="Proteomes" id="UP000688947">
    <property type="component" value="Unassembled WGS sequence"/>
</dbReference>